<accession>A0A8H2Y2W5</accession>
<organism evidence="2 3">
    <name type="scientific">Rhizoctonia solani</name>
    <dbReference type="NCBI Taxonomy" id="456999"/>
    <lineage>
        <taxon>Eukaryota</taxon>
        <taxon>Fungi</taxon>
        <taxon>Dikarya</taxon>
        <taxon>Basidiomycota</taxon>
        <taxon>Agaricomycotina</taxon>
        <taxon>Agaricomycetes</taxon>
        <taxon>Cantharellales</taxon>
        <taxon>Ceratobasidiaceae</taxon>
        <taxon>Rhizoctonia</taxon>
    </lineage>
</organism>
<keyword evidence="1" id="KW-0472">Membrane</keyword>
<keyword evidence="1" id="KW-0812">Transmembrane</keyword>
<feature type="transmembrane region" description="Helical" evidence="1">
    <location>
        <begin position="116"/>
        <end position="139"/>
    </location>
</feature>
<sequence>MGRTPWLDQKTLIIGDMVHCIVQGILVPLLINFLTSSHLKSDKLSFRLYVIFINGLVLGQTIINLYDTLDSFGSESPVSRPAILVLNPVLNVTIGASAQLFFIFRCWRIYNQRVVFVLPLLALWLTALIPGLLLGYYLVESVKRSTLQPASIALAVWIFSSLTLELCVTATTVIYLFRTRTDLVEHSGVFKTIWQVTWVSAAPPPILMIAVAINGYIAHNIAHPTTAVAVDMTGKIYTLSLMITTVG</sequence>
<evidence type="ECO:0000313" key="3">
    <source>
        <dbReference type="Proteomes" id="UP000663846"/>
    </source>
</evidence>
<feature type="transmembrane region" description="Helical" evidence="1">
    <location>
        <begin position="83"/>
        <end position="104"/>
    </location>
</feature>
<name>A0A8H2Y2W5_9AGAM</name>
<proteinExistence type="predicted"/>
<dbReference type="AlphaFoldDB" id="A0A8H2Y2W5"/>
<reference evidence="2" key="1">
    <citation type="submission" date="2021-01" db="EMBL/GenBank/DDBJ databases">
        <authorList>
            <person name="Kaushik A."/>
        </authorList>
    </citation>
    <scope>NUCLEOTIDE SEQUENCE</scope>
    <source>
        <strain evidence="2">AG1-1C</strain>
    </source>
</reference>
<comment type="caution">
    <text evidence="2">The sequence shown here is derived from an EMBL/GenBank/DDBJ whole genome shotgun (WGS) entry which is preliminary data.</text>
</comment>
<dbReference type="EMBL" id="CAJMWS010000366">
    <property type="protein sequence ID" value="CAE6438142.1"/>
    <property type="molecule type" value="Genomic_DNA"/>
</dbReference>
<keyword evidence="1" id="KW-1133">Transmembrane helix</keyword>
<evidence type="ECO:0000256" key="1">
    <source>
        <dbReference type="SAM" id="Phobius"/>
    </source>
</evidence>
<feature type="transmembrane region" description="Helical" evidence="1">
    <location>
        <begin position="151"/>
        <end position="177"/>
    </location>
</feature>
<feature type="transmembrane region" description="Helical" evidence="1">
    <location>
        <begin position="12"/>
        <end position="34"/>
    </location>
</feature>
<dbReference type="Proteomes" id="UP000663846">
    <property type="component" value="Unassembled WGS sequence"/>
</dbReference>
<feature type="transmembrane region" description="Helical" evidence="1">
    <location>
        <begin position="46"/>
        <end position="63"/>
    </location>
</feature>
<gene>
    <name evidence="2" type="ORF">RDB_LOCUS124117</name>
</gene>
<protein>
    <submittedName>
        <fullName evidence="2">Uncharacterized protein</fullName>
    </submittedName>
</protein>
<evidence type="ECO:0000313" key="2">
    <source>
        <dbReference type="EMBL" id="CAE6438142.1"/>
    </source>
</evidence>